<evidence type="ECO:0000256" key="2">
    <source>
        <dbReference type="PIRSR" id="PIRSR006232-1"/>
    </source>
</evidence>
<protein>
    <recommendedName>
        <fullName evidence="8">Pirin</fullName>
    </recommendedName>
</protein>
<gene>
    <name evidence="6" type="ORF">GGR28_002209</name>
</gene>
<dbReference type="InterPro" id="IPR003829">
    <property type="entry name" value="Pirin_N_dom"/>
</dbReference>
<dbReference type="PANTHER" id="PTHR13903:SF8">
    <property type="entry name" value="PIRIN"/>
    <property type="match status" value="1"/>
</dbReference>
<dbReference type="InterPro" id="IPR012093">
    <property type="entry name" value="Pirin"/>
</dbReference>
<evidence type="ECO:0008006" key="8">
    <source>
        <dbReference type="Google" id="ProtNLM"/>
    </source>
</evidence>
<feature type="binding site" evidence="2">
    <location>
        <position position="107"/>
    </location>
    <ligand>
        <name>Fe cation</name>
        <dbReference type="ChEBI" id="CHEBI:24875"/>
    </ligand>
</feature>
<keyword evidence="2" id="KW-0479">Metal-binding</keyword>
<feature type="domain" description="Pirin N-terminal" evidence="4">
    <location>
        <begin position="25"/>
        <end position="127"/>
    </location>
</feature>
<dbReference type="Pfam" id="PF02678">
    <property type="entry name" value="Pirin"/>
    <property type="match status" value="1"/>
</dbReference>
<dbReference type="Gene3D" id="2.60.120.10">
    <property type="entry name" value="Jelly Rolls"/>
    <property type="match status" value="2"/>
</dbReference>
<accession>A0A840E1Z8</accession>
<dbReference type="PIRSF" id="PIRSF006232">
    <property type="entry name" value="Pirin"/>
    <property type="match status" value="1"/>
</dbReference>
<name>A0A840E1Z8_9BACT</name>
<evidence type="ECO:0000259" key="4">
    <source>
        <dbReference type="Pfam" id="PF02678"/>
    </source>
</evidence>
<comment type="cofactor">
    <cofactor evidence="2">
        <name>Fe cation</name>
        <dbReference type="ChEBI" id="CHEBI:24875"/>
    </cofactor>
    <text evidence="2">Binds 1 Fe cation per subunit.</text>
</comment>
<dbReference type="Pfam" id="PF05726">
    <property type="entry name" value="Pirin_C"/>
    <property type="match status" value="1"/>
</dbReference>
<reference evidence="6 7" key="1">
    <citation type="submission" date="2020-08" db="EMBL/GenBank/DDBJ databases">
        <title>Genomic Encyclopedia of Type Strains, Phase IV (KMG-IV): sequencing the most valuable type-strain genomes for metagenomic binning, comparative biology and taxonomic classification.</title>
        <authorList>
            <person name="Goeker M."/>
        </authorList>
    </citation>
    <scope>NUCLEOTIDE SEQUENCE [LARGE SCALE GENOMIC DNA]</scope>
    <source>
        <strain evidence="6 7">DSM 105137</strain>
    </source>
</reference>
<feature type="domain" description="Pirin C-terminal" evidence="5">
    <location>
        <begin position="182"/>
        <end position="283"/>
    </location>
</feature>
<dbReference type="CDD" id="cd02909">
    <property type="entry name" value="cupin_pirin_N"/>
    <property type="match status" value="1"/>
</dbReference>
<proteinExistence type="inferred from homology"/>
<evidence type="ECO:0000313" key="6">
    <source>
        <dbReference type="EMBL" id="MBB4079584.1"/>
    </source>
</evidence>
<organism evidence="6 7">
    <name type="scientific">Neolewinella aquimaris</name>
    <dbReference type="NCBI Taxonomy" id="1835722"/>
    <lineage>
        <taxon>Bacteria</taxon>
        <taxon>Pseudomonadati</taxon>
        <taxon>Bacteroidota</taxon>
        <taxon>Saprospiria</taxon>
        <taxon>Saprospirales</taxon>
        <taxon>Lewinellaceae</taxon>
        <taxon>Neolewinella</taxon>
    </lineage>
</organism>
<dbReference type="EMBL" id="JACIFF010000005">
    <property type="protein sequence ID" value="MBB4079584.1"/>
    <property type="molecule type" value="Genomic_DNA"/>
</dbReference>
<dbReference type="InterPro" id="IPR014710">
    <property type="entry name" value="RmlC-like_jellyroll"/>
</dbReference>
<dbReference type="Proteomes" id="UP000576209">
    <property type="component" value="Unassembled WGS sequence"/>
</dbReference>
<dbReference type="InterPro" id="IPR008778">
    <property type="entry name" value="Pirin_C_dom"/>
</dbReference>
<evidence type="ECO:0000259" key="5">
    <source>
        <dbReference type="Pfam" id="PF05726"/>
    </source>
</evidence>
<dbReference type="CDD" id="cd02247">
    <property type="entry name" value="cupin_pirin_C"/>
    <property type="match status" value="1"/>
</dbReference>
<keyword evidence="7" id="KW-1185">Reference proteome</keyword>
<keyword evidence="2" id="KW-0408">Iron</keyword>
<evidence type="ECO:0000256" key="3">
    <source>
        <dbReference type="RuleBase" id="RU003457"/>
    </source>
</evidence>
<comment type="caution">
    <text evidence="6">The sequence shown here is derived from an EMBL/GenBank/DDBJ whole genome shotgun (WGS) entry which is preliminary data.</text>
</comment>
<dbReference type="InterPro" id="IPR011051">
    <property type="entry name" value="RmlC_Cupin_sf"/>
</dbReference>
<feature type="binding site" evidence="2">
    <location>
        <position position="61"/>
    </location>
    <ligand>
        <name>Fe cation</name>
        <dbReference type="ChEBI" id="CHEBI:24875"/>
    </ligand>
</feature>
<feature type="binding site" evidence="2">
    <location>
        <position position="63"/>
    </location>
    <ligand>
        <name>Fe cation</name>
        <dbReference type="ChEBI" id="CHEBI:24875"/>
    </ligand>
</feature>
<dbReference type="RefSeq" id="WP_183495823.1">
    <property type="nucleotide sequence ID" value="NZ_JACIFF010000005.1"/>
</dbReference>
<evidence type="ECO:0000256" key="1">
    <source>
        <dbReference type="ARBA" id="ARBA00008416"/>
    </source>
</evidence>
<evidence type="ECO:0000313" key="7">
    <source>
        <dbReference type="Proteomes" id="UP000576209"/>
    </source>
</evidence>
<dbReference type="AlphaFoldDB" id="A0A840E1Z8"/>
<feature type="binding site" evidence="2">
    <location>
        <position position="105"/>
    </location>
    <ligand>
        <name>Fe cation</name>
        <dbReference type="ChEBI" id="CHEBI:24875"/>
    </ligand>
</feature>
<dbReference type="PANTHER" id="PTHR13903">
    <property type="entry name" value="PIRIN-RELATED"/>
    <property type="match status" value="1"/>
</dbReference>
<dbReference type="SUPFAM" id="SSF51182">
    <property type="entry name" value="RmlC-like cupins"/>
    <property type="match status" value="1"/>
</dbReference>
<comment type="similarity">
    <text evidence="1 3">Belongs to the pirin family.</text>
</comment>
<sequence>MTPRSVANILPAHAIDMGGTTIYQPLPTQRVDQIDPFLLLHHFGPFTVEPGGRDSLDVGPHPHRGFEPVTFLYSGGLRHRDSRGNTGYLKGGDVQWMTAGRGIIHSERASKEFVERGGTMEGIQLWVNLAPEHKMVQPRYQDIKANTIPNVAFDGGANVRVVAGELAGNAGAAKTHGAVLAWHLELPENATVELPVPASYNLAAYLLDGAITSSTGFEYGPRTLLHYRNDGDGIRLTGKAPLTRILLIGGEPIGAPVVSHGPYVMNTQTEIMEAMRDYGMGKMGFYVEE</sequence>
<dbReference type="GO" id="GO:0046872">
    <property type="term" value="F:metal ion binding"/>
    <property type="evidence" value="ECO:0007669"/>
    <property type="project" value="UniProtKB-KW"/>
</dbReference>